<dbReference type="PRINTS" id="PR00123">
    <property type="entry name" value="ATPASEA"/>
</dbReference>
<organism evidence="13">
    <name type="scientific">Mytilisepta virgata</name>
    <name type="common">Purplish bifurcate mussel</name>
    <name type="synonym">Tichogonia virgata</name>
    <dbReference type="NCBI Taxonomy" id="2547956"/>
    <lineage>
        <taxon>Eukaryota</taxon>
        <taxon>Metazoa</taxon>
        <taxon>Spiralia</taxon>
        <taxon>Lophotrochozoa</taxon>
        <taxon>Mollusca</taxon>
        <taxon>Bivalvia</taxon>
        <taxon>Autobranchia</taxon>
        <taxon>Pteriomorphia</taxon>
        <taxon>Mytilida</taxon>
        <taxon>Mytiloidea</taxon>
        <taxon>Mytilidae</taxon>
        <taxon>Brachidontinae</taxon>
        <taxon>Mytilisepta</taxon>
    </lineage>
</organism>
<accession>A0A1B1FJJ6</accession>
<evidence type="ECO:0000256" key="10">
    <source>
        <dbReference type="ARBA" id="ARBA00023310"/>
    </source>
</evidence>
<dbReference type="InterPro" id="IPR045083">
    <property type="entry name" value="ATP_synth_F0_asu_bact/mt"/>
</dbReference>
<evidence type="ECO:0000256" key="2">
    <source>
        <dbReference type="ARBA" id="ARBA00006810"/>
    </source>
</evidence>
<dbReference type="CDD" id="cd00310">
    <property type="entry name" value="ATP-synt_Fo_a_6"/>
    <property type="match status" value="1"/>
</dbReference>
<dbReference type="GO" id="GO:0045259">
    <property type="term" value="C:proton-transporting ATP synthase complex"/>
    <property type="evidence" value="ECO:0007669"/>
    <property type="project" value="UniProtKB-KW"/>
</dbReference>
<keyword evidence="4" id="KW-0138">CF(0)</keyword>
<comment type="similarity">
    <text evidence="2">Belongs to the ATPase A chain family.</text>
</comment>
<geneLocation type="mitochondrion" evidence="13"/>
<dbReference type="GO" id="GO:0005743">
    <property type="term" value="C:mitochondrial inner membrane"/>
    <property type="evidence" value="ECO:0007669"/>
    <property type="project" value="UniProtKB-SubCell"/>
</dbReference>
<feature type="transmembrane region" description="Helical" evidence="12">
    <location>
        <begin position="203"/>
        <end position="225"/>
    </location>
</feature>
<keyword evidence="3" id="KW-0813">Transport</keyword>
<name>A0A1B1FJJ6_MYTVI</name>
<evidence type="ECO:0000256" key="9">
    <source>
        <dbReference type="ARBA" id="ARBA00023136"/>
    </source>
</evidence>
<dbReference type="NCBIfam" id="TIGR01131">
    <property type="entry name" value="ATP_synt_6_or_A"/>
    <property type="match status" value="1"/>
</dbReference>
<keyword evidence="5 12" id="KW-0812">Transmembrane</keyword>
<dbReference type="GO" id="GO:0046933">
    <property type="term" value="F:proton-transporting ATP synthase activity, rotational mechanism"/>
    <property type="evidence" value="ECO:0007669"/>
    <property type="project" value="TreeGrafter"/>
</dbReference>
<evidence type="ECO:0000256" key="7">
    <source>
        <dbReference type="ARBA" id="ARBA00022989"/>
    </source>
</evidence>
<comment type="subcellular location">
    <subcellularLocation>
        <location evidence="1">Membrane</location>
        <topology evidence="1">Multi-pass membrane protein</topology>
    </subcellularLocation>
    <subcellularLocation>
        <location evidence="11">Mitochondrion inner membrane</location>
        <topology evidence="11">Multi-pass membrane protein</topology>
    </subcellularLocation>
</comment>
<keyword evidence="7 12" id="KW-1133">Transmembrane helix</keyword>
<keyword evidence="8" id="KW-0406">Ion transport</keyword>
<keyword evidence="10" id="KW-0066">ATP synthesis</keyword>
<evidence type="ECO:0000256" key="8">
    <source>
        <dbReference type="ARBA" id="ARBA00023065"/>
    </source>
</evidence>
<evidence type="ECO:0000256" key="5">
    <source>
        <dbReference type="ARBA" id="ARBA00022692"/>
    </source>
</evidence>
<dbReference type="InterPro" id="IPR035908">
    <property type="entry name" value="F0_ATP_A_sf"/>
</dbReference>
<dbReference type="PANTHER" id="PTHR11410">
    <property type="entry name" value="ATP SYNTHASE SUBUNIT A"/>
    <property type="match status" value="1"/>
</dbReference>
<dbReference type="Gene3D" id="1.20.120.220">
    <property type="entry name" value="ATP synthase, F0 complex, subunit A"/>
    <property type="match status" value="1"/>
</dbReference>
<dbReference type="SUPFAM" id="SSF81336">
    <property type="entry name" value="F1F0 ATP synthase subunit A"/>
    <property type="match status" value="1"/>
</dbReference>
<reference evidence="13" key="1">
    <citation type="submission" date="2016-04" db="EMBL/GenBank/DDBJ databases">
        <title>Complete mitochondrial genome of Septifer virgatus.</title>
        <authorList>
            <person name="Jiang L."/>
            <person name="Xu M."/>
            <person name="Liu X."/>
            <person name="Kang L."/>
            <person name="Liu W."/>
            <person name="Wu C."/>
        </authorList>
    </citation>
    <scope>NUCLEOTIDE SEQUENCE</scope>
</reference>
<dbReference type="AlphaFoldDB" id="A0A1B1FJJ6"/>
<evidence type="ECO:0000256" key="3">
    <source>
        <dbReference type="ARBA" id="ARBA00022448"/>
    </source>
</evidence>
<keyword evidence="9 12" id="KW-0472">Membrane</keyword>
<dbReference type="PANTHER" id="PTHR11410:SF0">
    <property type="entry name" value="ATP SYNTHASE SUBUNIT A"/>
    <property type="match status" value="1"/>
</dbReference>
<sequence>MVMDVFSVFDNDNFNSFSLNVLVWSWSLFLLVTFLSKLMLWVDLTRVKSFFYTLGSFVLDFVGKVEGLKLTGFAVSIFSLFSLILWINLSSVVPYFFPVSCHVPYIASFSLYVWMGLVMSSLVNSWVQVVGSLVPSGSPMSLSPLLVLTEIVSSAVRPLVLVMRLVFNLVTGQILFGLLGEVFSEALLMGSVFNLGLLTVVMMVYSFFEIFVCVLQAYIFCQLLCSYSEDHSSFRWNCLGSLIKLSSAANFTMSVLNPFFS</sequence>
<feature type="transmembrane region" description="Helical" evidence="12">
    <location>
        <begin position="23"/>
        <end position="42"/>
    </location>
</feature>
<evidence type="ECO:0000256" key="11">
    <source>
        <dbReference type="RuleBase" id="RU004450"/>
    </source>
</evidence>
<dbReference type="Pfam" id="PF00119">
    <property type="entry name" value="ATP-synt_A"/>
    <property type="match status" value="1"/>
</dbReference>
<protein>
    <recommendedName>
        <fullName evidence="11">ATP synthase subunit a</fullName>
    </recommendedName>
</protein>
<dbReference type="InterPro" id="IPR000568">
    <property type="entry name" value="ATP_synth_F0_asu"/>
</dbReference>
<evidence type="ECO:0000256" key="6">
    <source>
        <dbReference type="ARBA" id="ARBA00022781"/>
    </source>
</evidence>
<gene>
    <name evidence="13" type="primary">ATP6</name>
</gene>
<keyword evidence="13" id="KW-0496">Mitochondrion</keyword>
<dbReference type="EMBL" id="KX094521">
    <property type="protein sequence ID" value="ANQ46156.1"/>
    <property type="molecule type" value="Genomic_DNA"/>
</dbReference>
<evidence type="ECO:0000256" key="4">
    <source>
        <dbReference type="ARBA" id="ARBA00022547"/>
    </source>
</evidence>
<keyword evidence="6" id="KW-0375">Hydrogen ion transport</keyword>
<proteinExistence type="inferred from homology"/>
<evidence type="ECO:0000256" key="12">
    <source>
        <dbReference type="SAM" id="Phobius"/>
    </source>
</evidence>
<feature type="transmembrane region" description="Helical" evidence="12">
    <location>
        <begin position="73"/>
        <end position="97"/>
    </location>
</feature>
<evidence type="ECO:0000313" key="13">
    <source>
        <dbReference type="EMBL" id="ANQ46156.1"/>
    </source>
</evidence>
<evidence type="ECO:0000256" key="1">
    <source>
        <dbReference type="ARBA" id="ARBA00004141"/>
    </source>
</evidence>